<comment type="subcellular location">
    <subcellularLocation>
        <location evidence="3">Cytoplasm</location>
    </subcellularLocation>
</comment>
<dbReference type="GO" id="GO:0017136">
    <property type="term" value="F:histone deacetylase activity, NAD-dependent"/>
    <property type="evidence" value="ECO:0007669"/>
    <property type="project" value="TreeGrafter"/>
</dbReference>
<keyword evidence="7" id="KW-1185">Reference proteome</keyword>
<evidence type="ECO:0000256" key="4">
    <source>
        <dbReference type="PROSITE-ProRule" id="PRU00236"/>
    </source>
</evidence>
<comment type="caution">
    <text evidence="3 4">Lacks conserved residue(s) required for the propagation of feature annotation.</text>
</comment>
<feature type="binding site" evidence="3">
    <location>
        <position position="69"/>
    </location>
    <ligand>
        <name>substrate</name>
    </ligand>
</feature>
<comment type="function">
    <text evidence="3">NAD-dependent lysine deacetylase and desuccinylase that specifically removes acetyl and succinyl groups on target proteins. Modulates the activities of several proteins which are inactive in their acylated form.</text>
</comment>
<comment type="domain">
    <text evidence="3">2 residues (Tyr-69 and Arg-72) present in a large hydrophobic pocket are probably involved in substrate specificity. They are important for desuccinylation activity, but dispensable for deacetylation activity.</text>
</comment>
<feature type="binding site" evidence="3">
    <location>
        <position position="154"/>
    </location>
    <ligand>
        <name>Zn(2+)</name>
        <dbReference type="ChEBI" id="CHEBI:29105"/>
    </ligand>
</feature>
<dbReference type="GO" id="GO:0036054">
    <property type="term" value="F:protein-malonyllysine demalonylase activity"/>
    <property type="evidence" value="ECO:0007669"/>
    <property type="project" value="InterPro"/>
</dbReference>
<evidence type="ECO:0000313" key="6">
    <source>
        <dbReference type="EMBL" id="MBB6073752.1"/>
    </source>
</evidence>
<protein>
    <recommendedName>
        <fullName evidence="3">NAD-dependent protein deacylase</fullName>
        <ecNumber evidence="3">2.3.1.286</ecNumber>
    </recommendedName>
    <alternativeName>
        <fullName evidence="3">Regulatory protein SIR2 homolog</fullName>
    </alternativeName>
</protein>
<dbReference type="InterPro" id="IPR027546">
    <property type="entry name" value="Sirtuin_class_III"/>
</dbReference>
<feature type="binding site" evidence="3">
    <location>
        <begin position="194"/>
        <end position="196"/>
    </location>
    <ligand>
        <name>NAD(+)</name>
        <dbReference type="ChEBI" id="CHEBI:57540"/>
    </ligand>
</feature>
<dbReference type="CDD" id="cd01412">
    <property type="entry name" value="SIRT5_Af1_CobB"/>
    <property type="match status" value="1"/>
</dbReference>
<dbReference type="GO" id="GO:0005737">
    <property type="term" value="C:cytoplasm"/>
    <property type="evidence" value="ECO:0007669"/>
    <property type="project" value="UniProtKB-SubCell"/>
</dbReference>
<evidence type="ECO:0000256" key="2">
    <source>
        <dbReference type="ARBA" id="ARBA00023027"/>
    </source>
</evidence>
<dbReference type="InterPro" id="IPR026590">
    <property type="entry name" value="Ssirtuin_cat_dom"/>
</dbReference>
<dbReference type="InterPro" id="IPR003000">
    <property type="entry name" value="Sirtuin"/>
</dbReference>
<feature type="binding site" evidence="3">
    <location>
        <position position="129"/>
    </location>
    <ligand>
        <name>Zn(2+)</name>
        <dbReference type="ChEBI" id="CHEBI:29105"/>
    </ligand>
</feature>
<dbReference type="GO" id="GO:0070403">
    <property type="term" value="F:NAD+ binding"/>
    <property type="evidence" value="ECO:0007669"/>
    <property type="project" value="UniProtKB-UniRule"/>
</dbReference>
<proteinExistence type="inferred from homology"/>
<keyword evidence="3" id="KW-0862">Zinc</keyword>
<keyword evidence="6" id="KW-0378">Hydrolase</keyword>
<evidence type="ECO:0000313" key="7">
    <source>
        <dbReference type="Proteomes" id="UP000582837"/>
    </source>
</evidence>
<dbReference type="InterPro" id="IPR026591">
    <property type="entry name" value="Sirtuin_cat_small_dom_sf"/>
</dbReference>
<keyword evidence="3" id="KW-0963">Cytoplasm</keyword>
<dbReference type="AlphaFoldDB" id="A0A841H774"/>
<feature type="binding site" evidence="3">
    <location>
        <begin position="103"/>
        <end position="106"/>
    </location>
    <ligand>
        <name>NAD(+)</name>
        <dbReference type="ChEBI" id="CHEBI:57540"/>
    </ligand>
</feature>
<feature type="binding site" evidence="3">
    <location>
        <begin position="220"/>
        <end position="222"/>
    </location>
    <ligand>
        <name>NAD(+)</name>
        <dbReference type="ChEBI" id="CHEBI:57540"/>
    </ligand>
</feature>
<feature type="binding site" evidence="3">
    <location>
        <position position="238"/>
    </location>
    <ligand>
        <name>NAD(+)</name>
        <dbReference type="ChEBI" id="CHEBI:57540"/>
    </ligand>
</feature>
<dbReference type="GO" id="GO:0008270">
    <property type="term" value="F:zinc ion binding"/>
    <property type="evidence" value="ECO:0007669"/>
    <property type="project" value="UniProtKB-UniRule"/>
</dbReference>
<comment type="catalytic activity">
    <reaction evidence="3">
        <text>N(6)-succinyl-L-lysyl-[protein] + NAD(+) + H2O = 2''-O-succinyl-ADP-D-ribose + nicotinamide + L-lysyl-[protein]</text>
        <dbReference type="Rhea" id="RHEA:47668"/>
        <dbReference type="Rhea" id="RHEA-COMP:9752"/>
        <dbReference type="Rhea" id="RHEA-COMP:11877"/>
        <dbReference type="ChEBI" id="CHEBI:15377"/>
        <dbReference type="ChEBI" id="CHEBI:17154"/>
        <dbReference type="ChEBI" id="CHEBI:29969"/>
        <dbReference type="ChEBI" id="CHEBI:57540"/>
        <dbReference type="ChEBI" id="CHEBI:87830"/>
        <dbReference type="ChEBI" id="CHEBI:87832"/>
    </reaction>
</comment>
<comment type="similarity">
    <text evidence="3">Belongs to the sirtuin family. Class III subfamily.</text>
</comment>
<dbReference type="RefSeq" id="WP_170035160.1">
    <property type="nucleotide sequence ID" value="NZ_JABDTL010000001.1"/>
</dbReference>
<dbReference type="NCBIfam" id="NF001753">
    <property type="entry name" value="PRK00481.1-3"/>
    <property type="match status" value="1"/>
</dbReference>
<accession>A0A841H774</accession>
<dbReference type="GO" id="GO:0036055">
    <property type="term" value="F:protein-succinyllysine desuccinylase activity"/>
    <property type="evidence" value="ECO:0007669"/>
    <property type="project" value="UniProtKB-UniRule"/>
</dbReference>
<dbReference type="EMBL" id="JACHIA010000029">
    <property type="protein sequence ID" value="MBB6073752.1"/>
    <property type="molecule type" value="Genomic_DNA"/>
</dbReference>
<dbReference type="PANTHER" id="PTHR11085">
    <property type="entry name" value="NAD-DEPENDENT PROTEIN DEACYLASE SIRTUIN-5, MITOCHONDRIAL-RELATED"/>
    <property type="match status" value="1"/>
</dbReference>
<dbReference type="Gene3D" id="3.30.1600.10">
    <property type="entry name" value="SIR2/SIRT2 'Small Domain"/>
    <property type="match status" value="1"/>
</dbReference>
<feature type="active site" description="Proton acceptor" evidence="3">
    <location>
        <position position="121"/>
    </location>
</feature>
<dbReference type="Proteomes" id="UP000582837">
    <property type="component" value="Unassembled WGS sequence"/>
</dbReference>
<organism evidence="6 7">
    <name type="scientific">Longimicrobium terrae</name>
    <dbReference type="NCBI Taxonomy" id="1639882"/>
    <lineage>
        <taxon>Bacteria</taxon>
        <taxon>Pseudomonadati</taxon>
        <taxon>Gemmatimonadota</taxon>
        <taxon>Longimicrobiia</taxon>
        <taxon>Longimicrobiales</taxon>
        <taxon>Longimicrobiaceae</taxon>
        <taxon>Longimicrobium</taxon>
    </lineage>
</organism>
<keyword evidence="1" id="KW-0808">Transferase</keyword>
<gene>
    <name evidence="3" type="primary">cobB</name>
    <name evidence="6" type="ORF">HNQ61_005430</name>
</gene>
<name>A0A841H774_9BACT</name>
<evidence type="ECO:0000256" key="1">
    <source>
        <dbReference type="ARBA" id="ARBA00022679"/>
    </source>
</evidence>
<dbReference type="HAMAP" id="MF_01121">
    <property type="entry name" value="Sirtuin_ClassIII"/>
    <property type="match status" value="1"/>
</dbReference>
<dbReference type="InterPro" id="IPR029035">
    <property type="entry name" value="DHS-like_NAD/FAD-binding_dom"/>
</dbReference>
<evidence type="ECO:0000256" key="3">
    <source>
        <dbReference type="HAMAP-Rule" id="MF_01121"/>
    </source>
</evidence>
<feature type="domain" description="Deacetylase sirtuin-type" evidence="5">
    <location>
        <begin position="1"/>
        <end position="255"/>
    </location>
</feature>
<reference evidence="6 7" key="1">
    <citation type="submission" date="2020-08" db="EMBL/GenBank/DDBJ databases">
        <title>Genomic Encyclopedia of Type Strains, Phase IV (KMG-IV): sequencing the most valuable type-strain genomes for metagenomic binning, comparative biology and taxonomic classification.</title>
        <authorList>
            <person name="Goeker M."/>
        </authorList>
    </citation>
    <scope>NUCLEOTIDE SEQUENCE [LARGE SCALE GENOMIC DNA]</scope>
    <source>
        <strain evidence="6 7">DSM 29007</strain>
    </source>
</reference>
<dbReference type="Pfam" id="PF02146">
    <property type="entry name" value="SIR2"/>
    <property type="match status" value="1"/>
</dbReference>
<comment type="catalytic activity">
    <reaction evidence="3">
        <text>N(6)-acetyl-L-lysyl-[protein] + NAD(+) + H2O = 2''-O-acetyl-ADP-D-ribose + nicotinamide + L-lysyl-[protein]</text>
        <dbReference type="Rhea" id="RHEA:43636"/>
        <dbReference type="Rhea" id="RHEA-COMP:9752"/>
        <dbReference type="Rhea" id="RHEA-COMP:10731"/>
        <dbReference type="ChEBI" id="CHEBI:15377"/>
        <dbReference type="ChEBI" id="CHEBI:17154"/>
        <dbReference type="ChEBI" id="CHEBI:29969"/>
        <dbReference type="ChEBI" id="CHEBI:57540"/>
        <dbReference type="ChEBI" id="CHEBI:61930"/>
        <dbReference type="ChEBI" id="CHEBI:83767"/>
        <dbReference type="EC" id="2.3.1.286"/>
    </reaction>
</comment>
<comment type="caution">
    <text evidence="6">The sequence shown here is derived from an EMBL/GenBank/DDBJ whole genome shotgun (WGS) entry which is preliminary data.</text>
</comment>
<dbReference type="SUPFAM" id="SSF52467">
    <property type="entry name" value="DHS-like NAD/FAD-binding domain"/>
    <property type="match status" value="1"/>
</dbReference>
<comment type="cofactor">
    <cofactor evidence="3">
        <name>Zn(2+)</name>
        <dbReference type="ChEBI" id="CHEBI:29105"/>
    </cofactor>
    <text evidence="3">Binds 1 zinc ion per subunit.</text>
</comment>
<feature type="binding site" evidence="3">
    <location>
        <position position="72"/>
    </location>
    <ligand>
        <name>substrate</name>
    </ligand>
</feature>
<sequence length="260" mass="28144">MTPEGLARAARIVADSGLLVVSSGAGMSRESGIPTFRDAMEGLWANFDPQELATEEGFRANPRRVWSWYAWRRDRVMQARPNPGHFAVAELAGIVPELVVVTQNVDGLHAAAGSRDVVEVHGSIRRVRCLDRGHVFSGELPVYAECEEQDPPPCPVCGSPLRPDVVWFGEMLPVDAVERAWSLAGRCDTMLLIGTSGTVWPAAELPLVARRAGARIIEVNPHRSELTHTADVFLQGPAGEVLPALLAEVRRLLAASTSTS</sequence>
<dbReference type="PROSITE" id="PS50305">
    <property type="entry name" value="SIRTUIN"/>
    <property type="match status" value="1"/>
</dbReference>
<dbReference type="InterPro" id="IPR050134">
    <property type="entry name" value="NAD-dep_sirtuin_deacylases"/>
</dbReference>
<keyword evidence="2 3" id="KW-0520">NAD</keyword>
<dbReference type="PANTHER" id="PTHR11085:SF10">
    <property type="entry name" value="NAD-DEPENDENT PROTEIN DEACYLASE SIRTUIN-5, MITOCHONDRIAL-RELATED"/>
    <property type="match status" value="1"/>
</dbReference>
<dbReference type="Gene3D" id="3.40.50.1220">
    <property type="entry name" value="TPP-binding domain"/>
    <property type="match status" value="1"/>
</dbReference>
<keyword evidence="3" id="KW-0479">Metal-binding</keyword>
<evidence type="ECO:0000259" key="5">
    <source>
        <dbReference type="PROSITE" id="PS50305"/>
    </source>
</evidence>
<dbReference type="EC" id="2.3.1.286" evidence="3"/>